<feature type="transmembrane region" description="Helical" evidence="2">
    <location>
        <begin position="6"/>
        <end position="24"/>
    </location>
</feature>
<feature type="transmembrane region" description="Helical" evidence="2">
    <location>
        <begin position="58"/>
        <end position="80"/>
    </location>
</feature>
<protein>
    <recommendedName>
        <fullName evidence="3">VWFA domain-containing protein</fullName>
    </recommendedName>
</protein>
<dbReference type="InterPro" id="IPR024163">
    <property type="entry name" value="Aerotolerance_reg_N"/>
</dbReference>
<keyword evidence="2" id="KW-0812">Transmembrane</keyword>
<feature type="region of interest" description="Disordered" evidence="1">
    <location>
        <begin position="436"/>
        <end position="466"/>
    </location>
</feature>
<dbReference type="InterPro" id="IPR036465">
    <property type="entry name" value="vWFA_dom_sf"/>
</dbReference>
<sequence>MSFLLPQFLWGLLGLIPLAVVYLIKVHPVRKKTSAWFLWQGIFQEHRAASFLQKLRDWLSLLLMALAFIFMVLSLAQPVLRDGASASRLVLIVDNSLSMQADGRLDAAQRAAREWVRSLPAGGRAAIFTLSGELISETGFTASRRELMHGLDRVAANDVTFNPSALSHFGRDGAMAEQQRILLFSDGCFAGELPESIELVKVGEPKDNVGLSAFDVRRIPGESNPLGVFFRVFSGAADSVEVDAVLAHGNADNIQRVIPLTLQPGLNDPVTLTLIDGAPGKWFLELEIDDALSADNHAFAFVPEPDPVRVAVRAPETHIFWQLCVESFGEGLNGLLMSNDDPHLELYRGQVAAGSAERLAVFAPEGESPFWKGVSGETEEAAIRVVLPTHPLMRFANLDGLVVNGVRQIEPPEQAVVLAETDSGIPLIYKTTKTFTTEDTEAQRNDSGGTASVNSVPSSEAGGEKLPSSRTAYVLNFDPALNHFFLHPQFPVLVWSLASELMELEGEPPASYRAGGAIFTHTDGRVGPLTEFGFHEIVSGAATQTVACSTAPETEIGLDNSALTVGDHVRSTGFPLSEWFLAAALLLLTLEFVLYHRRKVG</sequence>
<reference evidence="4 5" key="1">
    <citation type="submission" date="2019-04" db="EMBL/GenBank/DDBJ databases">
        <authorList>
            <person name="Van Vliet M D."/>
        </authorList>
    </citation>
    <scope>NUCLEOTIDE SEQUENCE [LARGE SCALE GENOMIC DNA]</scope>
    <source>
        <strain evidence="4 5">F1</strain>
    </source>
</reference>
<dbReference type="Pfam" id="PF13519">
    <property type="entry name" value="VWA_2"/>
    <property type="match status" value="1"/>
</dbReference>
<dbReference type="Gene3D" id="3.40.50.410">
    <property type="entry name" value="von Willebrand factor, type A domain"/>
    <property type="match status" value="1"/>
</dbReference>
<evidence type="ECO:0000256" key="1">
    <source>
        <dbReference type="SAM" id="MobiDB-lite"/>
    </source>
</evidence>
<keyword evidence="2" id="KW-1133">Transmembrane helix</keyword>
<feature type="compositionally biased region" description="Polar residues" evidence="1">
    <location>
        <begin position="445"/>
        <end position="458"/>
    </location>
</feature>
<dbReference type="RefSeq" id="WP_136081594.1">
    <property type="nucleotide sequence ID" value="NZ_CAAHFG010000003.1"/>
</dbReference>
<dbReference type="Pfam" id="PF07584">
    <property type="entry name" value="BatA"/>
    <property type="match status" value="1"/>
</dbReference>
<dbReference type="EMBL" id="CAAHFG010000003">
    <property type="protein sequence ID" value="VGO16038.1"/>
    <property type="molecule type" value="Genomic_DNA"/>
</dbReference>
<dbReference type="InterPro" id="IPR011933">
    <property type="entry name" value="Double_TM_dom"/>
</dbReference>
<evidence type="ECO:0000313" key="5">
    <source>
        <dbReference type="Proteomes" id="UP000366872"/>
    </source>
</evidence>
<keyword evidence="2" id="KW-0472">Membrane</keyword>
<organism evidence="4 5">
    <name type="scientific">Pontiella desulfatans</name>
    <dbReference type="NCBI Taxonomy" id="2750659"/>
    <lineage>
        <taxon>Bacteria</taxon>
        <taxon>Pseudomonadati</taxon>
        <taxon>Kiritimatiellota</taxon>
        <taxon>Kiritimatiellia</taxon>
        <taxon>Kiritimatiellales</taxon>
        <taxon>Pontiellaceae</taxon>
        <taxon>Pontiella</taxon>
    </lineage>
</organism>
<evidence type="ECO:0000259" key="3">
    <source>
        <dbReference type="SMART" id="SM00327"/>
    </source>
</evidence>
<dbReference type="PANTHER" id="PTHR37464">
    <property type="entry name" value="BLL2463 PROTEIN"/>
    <property type="match status" value="1"/>
</dbReference>
<keyword evidence="5" id="KW-1185">Reference proteome</keyword>
<dbReference type="SUPFAM" id="SSF53300">
    <property type="entry name" value="vWA-like"/>
    <property type="match status" value="1"/>
</dbReference>
<dbReference type="NCBIfam" id="TIGR02226">
    <property type="entry name" value="two_anch"/>
    <property type="match status" value="1"/>
</dbReference>
<dbReference type="SMART" id="SM00327">
    <property type="entry name" value="VWA"/>
    <property type="match status" value="1"/>
</dbReference>
<feature type="domain" description="VWFA" evidence="3">
    <location>
        <begin position="86"/>
        <end position="253"/>
    </location>
</feature>
<evidence type="ECO:0000313" key="4">
    <source>
        <dbReference type="EMBL" id="VGO16038.1"/>
    </source>
</evidence>
<proteinExistence type="predicted"/>
<dbReference type="Proteomes" id="UP000366872">
    <property type="component" value="Unassembled WGS sequence"/>
</dbReference>
<evidence type="ECO:0000256" key="2">
    <source>
        <dbReference type="SAM" id="Phobius"/>
    </source>
</evidence>
<gene>
    <name evidence="4" type="ORF">PDESU_04628</name>
</gene>
<accession>A0A6C2U7H9</accession>
<dbReference type="InterPro" id="IPR002035">
    <property type="entry name" value="VWF_A"/>
</dbReference>
<feature type="transmembrane region" description="Helical" evidence="2">
    <location>
        <begin position="579"/>
        <end position="595"/>
    </location>
</feature>
<dbReference type="AlphaFoldDB" id="A0A6C2U7H9"/>
<dbReference type="PANTHER" id="PTHR37464:SF1">
    <property type="entry name" value="BLL2463 PROTEIN"/>
    <property type="match status" value="1"/>
</dbReference>
<name>A0A6C2U7H9_PONDE</name>